<feature type="coiled-coil region" evidence="1">
    <location>
        <begin position="268"/>
        <end position="337"/>
    </location>
</feature>
<dbReference type="Proteomes" id="UP000663671">
    <property type="component" value="Chromosome 1"/>
</dbReference>
<gene>
    <name evidence="3" type="ORF">I7I51_00375</name>
</gene>
<feature type="compositionally biased region" description="Acidic residues" evidence="2">
    <location>
        <begin position="172"/>
        <end position="187"/>
    </location>
</feature>
<accession>A0A8A1M9T8</accession>
<proteinExistence type="predicted"/>
<keyword evidence="1" id="KW-0175">Coiled coil</keyword>
<feature type="region of interest" description="Disordered" evidence="2">
    <location>
        <begin position="1"/>
        <end position="23"/>
    </location>
</feature>
<evidence type="ECO:0000313" key="3">
    <source>
        <dbReference type="EMBL" id="QSS63318.1"/>
    </source>
</evidence>
<dbReference type="AlphaFoldDB" id="A0A8A1M9T8"/>
<evidence type="ECO:0000256" key="1">
    <source>
        <dbReference type="SAM" id="Coils"/>
    </source>
</evidence>
<dbReference type="EMBL" id="CP069114">
    <property type="protein sequence ID" value="QSS63318.1"/>
    <property type="molecule type" value="Genomic_DNA"/>
</dbReference>
<evidence type="ECO:0000313" key="4">
    <source>
        <dbReference type="Proteomes" id="UP000663671"/>
    </source>
</evidence>
<organism evidence="3 4">
    <name type="scientific">Ajellomyces capsulatus</name>
    <name type="common">Darling's disease fungus</name>
    <name type="synonym">Histoplasma capsulatum</name>
    <dbReference type="NCBI Taxonomy" id="5037"/>
    <lineage>
        <taxon>Eukaryota</taxon>
        <taxon>Fungi</taxon>
        <taxon>Dikarya</taxon>
        <taxon>Ascomycota</taxon>
        <taxon>Pezizomycotina</taxon>
        <taxon>Eurotiomycetes</taxon>
        <taxon>Eurotiomycetidae</taxon>
        <taxon>Onygenales</taxon>
        <taxon>Ajellomycetaceae</taxon>
        <taxon>Histoplasma</taxon>
    </lineage>
</organism>
<dbReference type="OrthoDB" id="4448936at2759"/>
<name>A0A8A1M9T8_AJECA</name>
<feature type="compositionally biased region" description="Low complexity" evidence="2">
    <location>
        <begin position="191"/>
        <end position="201"/>
    </location>
</feature>
<sequence>MPTTTRMITTTASSSSTSTPGSPNINININNTFADSAIDMDCSQTPDTTVTTTTMPMPTQMKAITLSPQKSTITITITIPTVTERLMRLACLMADLNSSSGNGKNDNDNDNKSSGKKKNNQTHPHMPSLRSLSQQKLIAINRRLDGIEGLLLDLQGDDEIGIDGADEGKEENGDEENEENEEIEDEKESGAGKSITKSSASAASDSIGNELANTSHTASTIHVSLPASPLSLLSSNQLAPPQLVPKREPPEIEFQANGKDKSQRQVDYRELEVLMRDLQRVTRCLEQRRTECLHLNAVFTVKCEKLAQRILEMEDEIDELRAEKIENAVELEGLKRTMRGLEGWIRRWKKKLHRRDEAGMNLDLDSDSEYTWSSVDSSLFGRAGGKEGWAHSNEVSRLMGVVDGRNDDIDMLMDGIRMWFRDWDEVEEGFRIRARLREQRMAMRLNRGRGIASFVLG</sequence>
<feature type="region of interest" description="Disordered" evidence="2">
    <location>
        <begin position="158"/>
        <end position="201"/>
    </location>
</feature>
<dbReference type="VEuPathDB" id="FungiDB:I7I51_00375"/>
<evidence type="ECO:0000256" key="2">
    <source>
        <dbReference type="SAM" id="MobiDB-lite"/>
    </source>
</evidence>
<feature type="region of interest" description="Disordered" evidence="2">
    <location>
        <begin position="97"/>
        <end position="130"/>
    </location>
</feature>
<protein>
    <submittedName>
        <fullName evidence="3">Uncharacterized protein</fullName>
    </submittedName>
</protein>
<reference evidence="3" key="1">
    <citation type="submission" date="2021-01" db="EMBL/GenBank/DDBJ databases">
        <title>Chromosome-level genome assembly of a human fungal pathogen reveals clustering of transcriptionally co-regulated genes.</title>
        <authorList>
            <person name="Voorhies M."/>
            <person name="Cohen S."/>
            <person name="Shea T.P."/>
            <person name="Petrus S."/>
            <person name="Munoz J.F."/>
            <person name="Poplawski S."/>
            <person name="Goldman W.E."/>
            <person name="Michael T."/>
            <person name="Cuomo C.A."/>
            <person name="Sil A."/>
            <person name="Beyhan S."/>
        </authorList>
    </citation>
    <scope>NUCLEOTIDE SEQUENCE</scope>
    <source>
        <strain evidence="3">WU24</strain>
    </source>
</reference>